<sequence length="154" mass="17991">MKHLFSVFKDEYVEKKMKQFYGEAGFILAALMLIDLIIRGFVLQRDPMEYMVSGVGFAVFAGYILIRYLLSGLEHPEIATEVTYRKKRKEILAASLTTGVMFFIISILFTGCPHTLHEWLDALTFAILFFFFYFIINFLSLRRSFLKNKELDDE</sequence>
<evidence type="ECO:0000256" key="1">
    <source>
        <dbReference type="SAM" id="Phobius"/>
    </source>
</evidence>
<organism evidence="2 3">
    <name type="scientific">Bacillus halotolerans</name>
    <dbReference type="NCBI Taxonomy" id="260554"/>
    <lineage>
        <taxon>Bacteria</taxon>
        <taxon>Bacillati</taxon>
        <taxon>Bacillota</taxon>
        <taxon>Bacilli</taxon>
        <taxon>Bacillales</taxon>
        <taxon>Bacillaceae</taxon>
        <taxon>Bacillus</taxon>
    </lineage>
</organism>
<dbReference type="EMBL" id="CP114066">
    <property type="protein sequence ID" value="WAT21871.1"/>
    <property type="molecule type" value="Genomic_DNA"/>
</dbReference>
<dbReference type="Pfam" id="PF20563">
    <property type="entry name" value="DUF6773"/>
    <property type="match status" value="1"/>
</dbReference>
<name>A0ABY7I398_9BACI</name>
<proteinExistence type="predicted"/>
<protein>
    <recommendedName>
        <fullName evidence="4">DUF3278 domain-containing protein</fullName>
    </recommendedName>
</protein>
<dbReference type="InterPro" id="IPR046664">
    <property type="entry name" value="DUF6773"/>
</dbReference>
<feature type="transmembrane region" description="Helical" evidence="1">
    <location>
        <begin position="50"/>
        <end position="70"/>
    </location>
</feature>
<evidence type="ECO:0000313" key="2">
    <source>
        <dbReference type="EMBL" id="WAT21871.1"/>
    </source>
</evidence>
<feature type="transmembrane region" description="Helical" evidence="1">
    <location>
        <begin position="91"/>
        <end position="110"/>
    </location>
</feature>
<evidence type="ECO:0008006" key="4">
    <source>
        <dbReference type="Google" id="ProtNLM"/>
    </source>
</evidence>
<reference evidence="2" key="1">
    <citation type="submission" date="2022-12" db="EMBL/GenBank/DDBJ databases">
        <title>Genomic of Bacillus halotolerans.</title>
        <authorList>
            <person name="Xu G."/>
            <person name="Ding Y."/>
        </authorList>
    </citation>
    <scope>NUCLEOTIDE SEQUENCE</scope>
    <source>
        <strain evidence="2">B13</strain>
    </source>
</reference>
<dbReference type="Proteomes" id="UP001164713">
    <property type="component" value="Chromosome"/>
</dbReference>
<keyword evidence="1" id="KW-1133">Transmembrane helix</keyword>
<keyword evidence="3" id="KW-1185">Reference proteome</keyword>
<evidence type="ECO:0000313" key="3">
    <source>
        <dbReference type="Proteomes" id="UP001164713"/>
    </source>
</evidence>
<accession>A0ABY7I398</accession>
<keyword evidence="1" id="KW-0812">Transmembrane</keyword>
<keyword evidence="1" id="KW-0472">Membrane</keyword>
<dbReference type="RefSeq" id="WP_256766646.1">
    <property type="nucleotide sequence ID" value="NZ_CP101718.1"/>
</dbReference>
<feature type="transmembrane region" description="Helical" evidence="1">
    <location>
        <begin position="122"/>
        <end position="141"/>
    </location>
</feature>
<gene>
    <name evidence="2" type="ORF">O0R52_02415</name>
</gene>
<feature type="transmembrane region" description="Helical" evidence="1">
    <location>
        <begin position="20"/>
        <end position="38"/>
    </location>
</feature>